<dbReference type="Proteomes" id="UP001567538">
    <property type="component" value="Unassembled WGS sequence"/>
</dbReference>
<protein>
    <submittedName>
        <fullName evidence="1">Uncharacterized protein</fullName>
    </submittedName>
</protein>
<reference evidence="1 2" key="1">
    <citation type="submission" date="2024-06" db="EMBL/GenBank/DDBJ databases">
        <title>A chromosome level genome sequence of Diviner's sage (Salvia divinorum).</title>
        <authorList>
            <person name="Ford S.A."/>
            <person name="Ro D.-K."/>
            <person name="Ness R.W."/>
            <person name="Phillips M.A."/>
        </authorList>
    </citation>
    <scope>NUCLEOTIDE SEQUENCE [LARGE SCALE GENOMIC DNA]</scope>
    <source>
        <strain evidence="1">SAF-2024a</strain>
        <tissue evidence="1">Leaf</tissue>
    </source>
</reference>
<comment type="caution">
    <text evidence="1">The sequence shown here is derived from an EMBL/GenBank/DDBJ whole genome shotgun (WGS) entry which is preliminary data.</text>
</comment>
<gene>
    <name evidence="1" type="ORF">AAHA92_25292</name>
</gene>
<dbReference type="EMBL" id="JBEAFC010000009">
    <property type="protein sequence ID" value="KAL1541020.1"/>
    <property type="molecule type" value="Genomic_DNA"/>
</dbReference>
<accession>A0ABD1GA59</accession>
<evidence type="ECO:0000313" key="2">
    <source>
        <dbReference type="Proteomes" id="UP001567538"/>
    </source>
</evidence>
<keyword evidence="2" id="KW-1185">Reference proteome</keyword>
<sequence length="67" mass="7525">MAAALILITITNIFHQCSYPSMENWSKSNPVSFIPSFSLSRFQTPFSLLGRNSCISSSYVFSWELGL</sequence>
<name>A0ABD1GA59_SALDI</name>
<evidence type="ECO:0000313" key="1">
    <source>
        <dbReference type="EMBL" id="KAL1541020.1"/>
    </source>
</evidence>
<dbReference type="AlphaFoldDB" id="A0ABD1GA59"/>
<proteinExistence type="predicted"/>
<organism evidence="1 2">
    <name type="scientific">Salvia divinorum</name>
    <name type="common">Maria pastora</name>
    <name type="synonym">Diviner's sage</name>
    <dbReference type="NCBI Taxonomy" id="28513"/>
    <lineage>
        <taxon>Eukaryota</taxon>
        <taxon>Viridiplantae</taxon>
        <taxon>Streptophyta</taxon>
        <taxon>Embryophyta</taxon>
        <taxon>Tracheophyta</taxon>
        <taxon>Spermatophyta</taxon>
        <taxon>Magnoliopsida</taxon>
        <taxon>eudicotyledons</taxon>
        <taxon>Gunneridae</taxon>
        <taxon>Pentapetalae</taxon>
        <taxon>asterids</taxon>
        <taxon>lamiids</taxon>
        <taxon>Lamiales</taxon>
        <taxon>Lamiaceae</taxon>
        <taxon>Nepetoideae</taxon>
        <taxon>Mentheae</taxon>
        <taxon>Salviinae</taxon>
        <taxon>Salvia</taxon>
        <taxon>Salvia subgen. Calosphace</taxon>
    </lineage>
</organism>